<proteinExistence type="predicted"/>
<dbReference type="Proteomes" id="UP000474296">
    <property type="component" value="Unassembled WGS sequence"/>
</dbReference>
<evidence type="ECO:0000313" key="1">
    <source>
        <dbReference type="EMBL" id="NER17332.1"/>
    </source>
</evidence>
<sequence>MIILISPEETGENEIDVLHQIFEAGDIVKKGEKVGYITDEFEETISEFKARVSRTILYKIATPPANIDDTLICIRYKE</sequence>
<accession>A0A6M0CII2</accession>
<organism evidence="1 2">
    <name type="scientific">Spongiivirga citrea</name>
    <dbReference type="NCBI Taxonomy" id="1481457"/>
    <lineage>
        <taxon>Bacteria</taxon>
        <taxon>Pseudomonadati</taxon>
        <taxon>Bacteroidota</taxon>
        <taxon>Flavobacteriia</taxon>
        <taxon>Flavobacteriales</taxon>
        <taxon>Flavobacteriaceae</taxon>
        <taxon>Spongiivirga</taxon>
    </lineage>
</organism>
<comment type="caution">
    <text evidence="1">The sequence shown here is derived from an EMBL/GenBank/DDBJ whole genome shotgun (WGS) entry which is preliminary data.</text>
</comment>
<dbReference type="Gene3D" id="3.40.630.10">
    <property type="entry name" value="Zn peptidases"/>
    <property type="match status" value="1"/>
</dbReference>
<keyword evidence="2" id="KW-1185">Reference proteome</keyword>
<reference evidence="1 2" key="1">
    <citation type="submission" date="2020-01" db="EMBL/GenBank/DDBJ databases">
        <title>Spongiivirga citrea KCTC 32990T.</title>
        <authorList>
            <person name="Wang G."/>
        </authorList>
    </citation>
    <scope>NUCLEOTIDE SEQUENCE [LARGE SCALE GENOMIC DNA]</scope>
    <source>
        <strain evidence="1 2">KCTC 32990</strain>
    </source>
</reference>
<dbReference type="AlphaFoldDB" id="A0A6M0CII2"/>
<evidence type="ECO:0000313" key="2">
    <source>
        <dbReference type="Proteomes" id="UP000474296"/>
    </source>
</evidence>
<name>A0A6M0CII2_9FLAO</name>
<protein>
    <submittedName>
        <fullName evidence="1">Uncharacterized protein</fullName>
    </submittedName>
</protein>
<dbReference type="RefSeq" id="WP_164031713.1">
    <property type="nucleotide sequence ID" value="NZ_JAABOQ010000003.1"/>
</dbReference>
<dbReference type="EMBL" id="JAABOQ010000003">
    <property type="protein sequence ID" value="NER17332.1"/>
    <property type="molecule type" value="Genomic_DNA"/>
</dbReference>
<gene>
    <name evidence="1" type="ORF">GWK10_08920</name>
</gene>